<organism evidence="3 6">
    <name type="scientific">Staphylococcus caeli</name>
    <dbReference type="NCBI Taxonomy" id="2201815"/>
    <lineage>
        <taxon>Bacteria</taxon>
        <taxon>Bacillati</taxon>
        <taxon>Bacillota</taxon>
        <taxon>Bacilli</taxon>
        <taxon>Bacillales</taxon>
        <taxon>Staphylococcaceae</taxon>
        <taxon>Staphylococcus</taxon>
    </lineage>
</organism>
<evidence type="ECO:0000313" key="3">
    <source>
        <dbReference type="EMBL" id="SCS69195.1"/>
    </source>
</evidence>
<keyword evidence="5" id="KW-1185">Reference proteome</keyword>
<reference evidence="3 6" key="2">
    <citation type="submission" date="2016-09" db="EMBL/GenBank/DDBJ databases">
        <authorList>
            <consortium name="Pathogen Informatics"/>
        </authorList>
    </citation>
    <scope>NUCLEOTIDE SEQUENCE [LARGE SCALE GENOMIC DNA]</scope>
    <source>
        <strain evidence="3 6">82B</strain>
    </source>
</reference>
<dbReference type="EMBL" id="FMPI01000030">
    <property type="protein sequence ID" value="SCT49426.1"/>
    <property type="molecule type" value="Genomic_DNA"/>
</dbReference>
<evidence type="ECO:0000313" key="5">
    <source>
        <dbReference type="Proteomes" id="UP000095412"/>
    </source>
</evidence>
<feature type="region of interest" description="Disordered" evidence="1">
    <location>
        <begin position="41"/>
        <end position="162"/>
    </location>
</feature>
<dbReference type="EMBL" id="FMPG01000002">
    <property type="protein sequence ID" value="SCS69195.1"/>
    <property type="molecule type" value="Genomic_DNA"/>
</dbReference>
<feature type="compositionally biased region" description="Polar residues" evidence="1">
    <location>
        <begin position="66"/>
        <end position="110"/>
    </location>
</feature>
<dbReference type="AlphaFoldDB" id="A0A1D4K5D5"/>
<sequence length="162" mass="17761">MDEFEKILASLGVILLIAILGVAVVFAYGSYKDLELKKEKVKMNAKQEDKTKTSKKNEKQIDVENEINQQSEVESKIPQSEQTVNDNQQINDSNNTVQSAQNDSTNSQKENSQELDGDGKPLPEIEVNEYTDENGDGKPETINGRPAGDVGGPSVSDKYAGN</sequence>
<reference evidence="4 5" key="1">
    <citation type="submission" date="2016-09" db="EMBL/GenBank/DDBJ databases">
        <authorList>
            <consortium name="Pathogen Informatics"/>
            <person name="Sun Q."/>
            <person name="Inoue M."/>
        </authorList>
    </citation>
    <scope>NUCLEOTIDE SEQUENCE [LARGE SCALE GENOMIC DNA]</scope>
    <source>
        <strain evidence="4 5">82C</strain>
    </source>
</reference>
<keyword evidence="2" id="KW-0812">Transmembrane</keyword>
<proteinExistence type="predicted"/>
<accession>A0A1D4K5D5</accession>
<keyword evidence="2" id="KW-0472">Membrane</keyword>
<evidence type="ECO:0000313" key="4">
    <source>
        <dbReference type="EMBL" id="SCT49426.1"/>
    </source>
</evidence>
<dbReference type="Proteomes" id="UP000095768">
    <property type="component" value="Unassembled WGS sequence"/>
</dbReference>
<gene>
    <name evidence="3" type="ORF">SAMEA2297795_00994</name>
    <name evidence="4" type="ORF">SAMEA2297796_02515</name>
</gene>
<feature type="transmembrane region" description="Helical" evidence="2">
    <location>
        <begin position="6"/>
        <end position="28"/>
    </location>
</feature>
<dbReference type="Proteomes" id="UP000095412">
    <property type="component" value="Unassembled WGS sequence"/>
</dbReference>
<keyword evidence="2" id="KW-1133">Transmembrane helix</keyword>
<protein>
    <submittedName>
        <fullName evidence="3">Uncharacterized protein</fullName>
    </submittedName>
</protein>
<feature type="compositionally biased region" description="Basic and acidic residues" evidence="1">
    <location>
        <begin position="41"/>
        <end position="62"/>
    </location>
</feature>
<evidence type="ECO:0000256" key="2">
    <source>
        <dbReference type="SAM" id="Phobius"/>
    </source>
</evidence>
<evidence type="ECO:0000256" key="1">
    <source>
        <dbReference type="SAM" id="MobiDB-lite"/>
    </source>
</evidence>
<name>A0A1D4K5D5_9STAP</name>
<evidence type="ECO:0000313" key="6">
    <source>
        <dbReference type="Proteomes" id="UP000095768"/>
    </source>
</evidence>